<dbReference type="PROSITE" id="PS51132">
    <property type="entry name" value="OLF"/>
    <property type="match status" value="1"/>
</dbReference>
<dbReference type="Proteomes" id="UP000694888">
    <property type="component" value="Unplaced"/>
</dbReference>
<feature type="compositionally biased region" description="Low complexity" evidence="4">
    <location>
        <begin position="295"/>
        <end position="304"/>
    </location>
</feature>
<keyword evidence="5" id="KW-0472">Membrane</keyword>
<dbReference type="PANTHER" id="PTHR23192">
    <property type="entry name" value="OLFACTOMEDIN-RELATED"/>
    <property type="match status" value="1"/>
</dbReference>
<comment type="caution">
    <text evidence="3">Lacks conserved residue(s) required for the propagation of feature annotation.</text>
</comment>
<feature type="compositionally biased region" description="Basic and acidic residues" evidence="4">
    <location>
        <begin position="306"/>
        <end position="319"/>
    </location>
</feature>
<keyword evidence="2" id="KW-0964">Secreted</keyword>
<reference evidence="8" key="1">
    <citation type="submission" date="2025-08" db="UniProtKB">
        <authorList>
            <consortium name="RefSeq"/>
        </authorList>
    </citation>
    <scope>IDENTIFICATION</scope>
</reference>
<name>A0ABM1VQ56_APLCA</name>
<protein>
    <submittedName>
        <fullName evidence="8">Gliomedin-like</fullName>
    </submittedName>
</protein>
<dbReference type="PANTHER" id="PTHR23192:SF85">
    <property type="entry name" value="GLIOMEDIN"/>
    <property type="match status" value="1"/>
</dbReference>
<feature type="domain" description="Olfactomedin-like" evidence="6">
    <location>
        <begin position="506"/>
        <end position="764"/>
    </location>
</feature>
<dbReference type="InterPro" id="IPR003112">
    <property type="entry name" value="Olfac-like_dom"/>
</dbReference>
<comment type="subcellular location">
    <subcellularLocation>
        <location evidence="1">Secreted</location>
    </subcellularLocation>
</comment>
<feature type="transmembrane region" description="Helical" evidence="5">
    <location>
        <begin position="110"/>
        <end position="131"/>
    </location>
</feature>
<dbReference type="RefSeq" id="XP_035824548.1">
    <property type="nucleotide sequence ID" value="XM_035968655.1"/>
</dbReference>
<evidence type="ECO:0000256" key="5">
    <source>
        <dbReference type="SAM" id="Phobius"/>
    </source>
</evidence>
<evidence type="ECO:0000259" key="6">
    <source>
        <dbReference type="PROSITE" id="PS51132"/>
    </source>
</evidence>
<keyword evidence="5" id="KW-1133">Transmembrane helix</keyword>
<feature type="region of interest" description="Disordered" evidence="4">
    <location>
        <begin position="1"/>
        <end position="30"/>
    </location>
</feature>
<accession>A0ABM1VQ56</accession>
<dbReference type="SMART" id="SM00284">
    <property type="entry name" value="OLF"/>
    <property type="match status" value="1"/>
</dbReference>
<evidence type="ECO:0000256" key="3">
    <source>
        <dbReference type="PROSITE-ProRule" id="PRU00446"/>
    </source>
</evidence>
<evidence type="ECO:0000313" key="7">
    <source>
        <dbReference type="Proteomes" id="UP000694888"/>
    </source>
</evidence>
<evidence type="ECO:0000256" key="2">
    <source>
        <dbReference type="ARBA" id="ARBA00022525"/>
    </source>
</evidence>
<evidence type="ECO:0000256" key="4">
    <source>
        <dbReference type="SAM" id="MobiDB-lite"/>
    </source>
</evidence>
<dbReference type="Pfam" id="PF02191">
    <property type="entry name" value="OLF"/>
    <property type="match status" value="1"/>
</dbReference>
<gene>
    <name evidence="8" type="primary">LOC101853608</name>
</gene>
<dbReference type="InterPro" id="IPR008160">
    <property type="entry name" value="Collagen"/>
</dbReference>
<keyword evidence="5" id="KW-0812">Transmembrane</keyword>
<feature type="compositionally biased region" description="Basic and acidic residues" evidence="4">
    <location>
        <begin position="405"/>
        <end position="416"/>
    </location>
</feature>
<evidence type="ECO:0000313" key="8">
    <source>
        <dbReference type="RefSeq" id="XP_035824548.1"/>
    </source>
</evidence>
<organism evidence="7 8">
    <name type="scientific">Aplysia californica</name>
    <name type="common">California sea hare</name>
    <dbReference type="NCBI Taxonomy" id="6500"/>
    <lineage>
        <taxon>Eukaryota</taxon>
        <taxon>Metazoa</taxon>
        <taxon>Spiralia</taxon>
        <taxon>Lophotrochozoa</taxon>
        <taxon>Mollusca</taxon>
        <taxon>Gastropoda</taxon>
        <taxon>Heterobranchia</taxon>
        <taxon>Euthyneura</taxon>
        <taxon>Tectipleura</taxon>
        <taxon>Aplysiida</taxon>
        <taxon>Aplysioidea</taxon>
        <taxon>Aplysiidae</taxon>
        <taxon>Aplysia</taxon>
    </lineage>
</organism>
<feature type="region of interest" description="Disordered" evidence="4">
    <location>
        <begin position="334"/>
        <end position="438"/>
    </location>
</feature>
<dbReference type="GeneID" id="101853608"/>
<evidence type="ECO:0000256" key="1">
    <source>
        <dbReference type="ARBA" id="ARBA00004613"/>
    </source>
</evidence>
<keyword evidence="7" id="KW-1185">Reference proteome</keyword>
<dbReference type="InterPro" id="IPR050605">
    <property type="entry name" value="Olfactomedin-like_domain"/>
</dbReference>
<proteinExistence type="predicted"/>
<dbReference type="Pfam" id="PF01391">
    <property type="entry name" value="Collagen"/>
    <property type="match status" value="2"/>
</dbReference>
<sequence>MHRRVEISGRKKSKMISCHKESSNGHQTVNDIRTAPKDCVKDDLTQHEKDHLMNRLCPCGSQGSQGTPACEENNGCCSSSSTSERTDSLLIPQQTILLPKFSSLQHHIRVLYAVMTCLTFMLVSSIVIFYLEISALREELTHKVTIKEMVELYLPERGISNSELLMPYISQDQELHLGAFLEEEDHPSYGQENVRTKRHAYGEEGSGAADDWTWMSSFARVPRSPEERLTPYPSVKLIVALKSYCKEARLYCAAQGPAAISLRSPEERLTPYPSVKLIVALKSYCKEARLYCAAQGPAGQPGAPGEKGDTGDKGDKGEQPNESDIAMNLASMHQARGAPGPKGDRGDPGYSGPKGPSGDRGVRGPPGQDGKDGYPGPRGAKGEMGRQGLLGFPGMKGNPGPMGERGLKGEPGESGKDGAVGVAGAKGDRGFKGPPGDRGMSGLPGVPGLKGLPGNVGIPGSVGPPGMPGRKGQPGYCEVQCAKTRRTTQLPEVTTPPPTFPPRTGECSIEIIGKPVFQRQSRLQVGAWMQDTTPSSFSANKIWATFGVQGSQIVEYSSIGAFKANNTNRVIDLSGAPYFGTGHVVYGGFFYYQWANYPKIVRFDLQVGQATSVRTLEDVVYQPTKALKWQGYLYQTETAFIDFNVDRNGLWIIYGNKRTGKMMVALLQPENLDIINAVEIDLEVGSKGNAFIACGKLYTIRHHKRQRSHLDTVHDLWHNTTQKIRINFANPYGRTVMVTFDHNHNKFLVWDSGNQLTVPLLLKFH</sequence>
<feature type="region of interest" description="Disordered" evidence="4">
    <location>
        <begin position="295"/>
        <end position="322"/>
    </location>
</feature>